<feature type="compositionally biased region" description="Polar residues" evidence="10">
    <location>
        <begin position="404"/>
        <end position="418"/>
    </location>
</feature>
<evidence type="ECO:0000256" key="3">
    <source>
        <dbReference type="ARBA" id="ARBA00022448"/>
    </source>
</evidence>
<comment type="subcellular location">
    <subcellularLocation>
        <location evidence="1 9">Cell outer membrane</location>
    </subcellularLocation>
</comment>
<dbReference type="Pfam" id="PF00263">
    <property type="entry name" value="Secretin"/>
    <property type="match status" value="1"/>
</dbReference>
<keyword evidence="3 9" id="KW-0813">Transport</keyword>
<dbReference type="OrthoDB" id="9775455at2"/>
<evidence type="ECO:0000259" key="11">
    <source>
        <dbReference type="Pfam" id="PF00263"/>
    </source>
</evidence>
<feature type="region of interest" description="Disordered" evidence="10">
    <location>
        <begin position="744"/>
        <end position="763"/>
    </location>
</feature>
<keyword evidence="8" id="KW-0998">Cell outer membrane</keyword>
<evidence type="ECO:0000313" key="13">
    <source>
        <dbReference type="EMBL" id="SEH08968.1"/>
    </source>
</evidence>
<organism evidence="13 14">
    <name type="scientific">Candidatus Venteria ishoeyi</name>
    <dbReference type="NCBI Taxonomy" id="1899563"/>
    <lineage>
        <taxon>Bacteria</taxon>
        <taxon>Pseudomonadati</taxon>
        <taxon>Pseudomonadota</taxon>
        <taxon>Gammaproteobacteria</taxon>
        <taxon>Thiotrichales</taxon>
        <taxon>Thiotrichaceae</taxon>
        <taxon>Venteria</taxon>
    </lineage>
</organism>
<evidence type="ECO:0000256" key="10">
    <source>
        <dbReference type="SAM" id="MobiDB-lite"/>
    </source>
</evidence>
<keyword evidence="7" id="KW-0472">Membrane</keyword>
<dbReference type="InterPro" id="IPR050810">
    <property type="entry name" value="Bact_Secretion_Sys_Channel"/>
</dbReference>
<evidence type="ECO:0000256" key="4">
    <source>
        <dbReference type="ARBA" id="ARBA00022452"/>
    </source>
</evidence>
<dbReference type="PANTHER" id="PTHR30332:SF25">
    <property type="entry name" value="SECRETIN XPSD"/>
    <property type="match status" value="1"/>
</dbReference>
<evidence type="ECO:0000256" key="7">
    <source>
        <dbReference type="ARBA" id="ARBA00023136"/>
    </source>
</evidence>
<evidence type="ECO:0000256" key="8">
    <source>
        <dbReference type="ARBA" id="ARBA00023237"/>
    </source>
</evidence>
<dbReference type="Gene3D" id="3.30.1370.120">
    <property type="match status" value="3"/>
</dbReference>
<keyword evidence="5" id="KW-0732">Signal</keyword>
<dbReference type="InterPro" id="IPR005644">
    <property type="entry name" value="NolW-like"/>
</dbReference>
<sequence>MAIKYHRVCRKTKAMQFNMKNTMKTLFSLSRFGLLALLALATLSACSHPREKYSAPKTAEELAQTQMPGSPALEKNRPTIADLPIPEQPNPSPNINRNGSLPNISHYQEQQPRLPHAPASENVVELNMEQIELRALLELIADTMNISIVLDPSISGKITIRTAPGKPLKQADLWPLLQLLMSENSITIEQRGQVYYLKKQENLLPVEIGSASSSLTNSSTPEVLQITPLRFISMDSGLAALKPLVEPHGRLITLDNLNLMGIITSPNRLRKINRLLSLIDADPFAHRGMQLFRLNNAKASEIKQDLDNVLKAVEGKMPAYESIALERINALLVVAPPRRGFEQVARWIQILDEENEAGGEQVFIYHVRNLKAADLAGTLSEVFQLDNEEQKKRQRQKTEKAKTPQKTANKQVKSTPATKAVKKTTSVAAVSAELNVTIVADESTNSLLIRSTPRDYRQLLNTIALLDAVPQEVMINVVVAEVELTNEHKFGIDWSALFGNALSVGIEVPGLSGASTDAGVIGSSSGGISIGFLGKDISALLTALDGEGQVELLSRPSLLVRNNEEASINVGSDEPVITRSNTTTGTTIGNPTTSNEVQYRKTGIILKVTPHINKDGIINMEIRQEVSTPGPARTEQQLPSFNERVIETSLVVRDGSAIVMGGLIQTLWTNGFTGTPYLQDVPIMGGLFRTDSVKRERRELVIFIMPQIIYPEADNREYVRRFRDRMKGVKALMENDSTPIFFDRQQMPPPVVPEKTAATEVES</sequence>
<evidence type="ECO:0000256" key="2">
    <source>
        <dbReference type="ARBA" id="ARBA00006980"/>
    </source>
</evidence>
<keyword evidence="4" id="KW-1134">Transmembrane beta strand</keyword>
<name>A0A1H6FFW3_9GAMM</name>
<dbReference type="PANTHER" id="PTHR30332">
    <property type="entry name" value="PROBABLE GENERAL SECRETION PATHWAY PROTEIN D"/>
    <property type="match status" value="1"/>
</dbReference>
<dbReference type="Pfam" id="PF03958">
    <property type="entry name" value="Secretin_N"/>
    <property type="match status" value="1"/>
</dbReference>
<protein>
    <submittedName>
        <fullName evidence="13">Putative type II secretion system protein D</fullName>
    </submittedName>
</protein>
<feature type="region of interest" description="Disordered" evidence="10">
    <location>
        <begin position="387"/>
        <end position="418"/>
    </location>
</feature>
<dbReference type="Proteomes" id="UP000236724">
    <property type="component" value="Unassembled WGS sequence"/>
</dbReference>
<feature type="compositionally biased region" description="Polar residues" evidence="10">
    <location>
        <begin position="93"/>
        <end position="103"/>
    </location>
</feature>
<feature type="compositionally biased region" description="Low complexity" evidence="10">
    <location>
        <begin position="577"/>
        <end position="594"/>
    </location>
</feature>
<evidence type="ECO:0000259" key="12">
    <source>
        <dbReference type="Pfam" id="PF03958"/>
    </source>
</evidence>
<dbReference type="PRINTS" id="PR00811">
    <property type="entry name" value="BCTERIALGSPD"/>
</dbReference>
<dbReference type="EMBL" id="FMSV02000557">
    <property type="protein sequence ID" value="SEH08968.1"/>
    <property type="molecule type" value="Genomic_DNA"/>
</dbReference>
<dbReference type="GO" id="GO:0009279">
    <property type="term" value="C:cell outer membrane"/>
    <property type="evidence" value="ECO:0007669"/>
    <property type="project" value="UniProtKB-SubCell"/>
</dbReference>
<dbReference type="InterPro" id="IPR004846">
    <property type="entry name" value="T2SS/T3SS_dom"/>
</dbReference>
<dbReference type="GO" id="GO:0015627">
    <property type="term" value="C:type II protein secretion system complex"/>
    <property type="evidence" value="ECO:0007669"/>
    <property type="project" value="InterPro"/>
</dbReference>
<dbReference type="InterPro" id="IPR013356">
    <property type="entry name" value="T2SS_GspD"/>
</dbReference>
<reference evidence="13 14" key="1">
    <citation type="submission" date="2016-10" db="EMBL/GenBank/DDBJ databases">
        <authorList>
            <person name="de Groot N.N."/>
        </authorList>
    </citation>
    <scope>NUCLEOTIDE SEQUENCE [LARGE SCALE GENOMIC DNA]</scope>
    <source>
        <strain evidence="13">MBHS1</strain>
    </source>
</reference>
<gene>
    <name evidence="13" type="primary">gspD_3</name>
    <name evidence="13" type="ORF">MBHS_04861</name>
</gene>
<evidence type="ECO:0000256" key="5">
    <source>
        <dbReference type="ARBA" id="ARBA00022729"/>
    </source>
</evidence>
<evidence type="ECO:0000256" key="1">
    <source>
        <dbReference type="ARBA" id="ARBA00004442"/>
    </source>
</evidence>
<dbReference type="NCBIfam" id="TIGR02517">
    <property type="entry name" value="type_II_gspD"/>
    <property type="match status" value="1"/>
</dbReference>
<feature type="compositionally biased region" description="Basic and acidic residues" evidence="10">
    <location>
        <begin position="388"/>
        <end position="402"/>
    </location>
</feature>
<dbReference type="InterPro" id="IPR038591">
    <property type="entry name" value="NolW-like_sf"/>
</dbReference>
<proteinExistence type="inferred from homology"/>
<feature type="region of interest" description="Disordered" evidence="10">
    <location>
        <begin position="54"/>
        <end position="103"/>
    </location>
</feature>
<keyword evidence="6" id="KW-0653">Protein transport</keyword>
<dbReference type="InterPro" id="IPR001775">
    <property type="entry name" value="GspD/PilQ"/>
</dbReference>
<feature type="domain" description="Type II/III secretion system secretin-like" evidence="11">
    <location>
        <begin position="543"/>
        <end position="709"/>
    </location>
</feature>
<evidence type="ECO:0000256" key="6">
    <source>
        <dbReference type="ARBA" id="ARBA00022927"/>
    </source>
</evidence>
<dbReference type="AlphaFoldDB" id="A0A1H6FFW3"/>
<evidence type="ECO:0000256" key="9">
    <source>
        <dbReference type="RuleBase" id="RU004004"/>
    </source>
</evidence>
<dbReference type="GO" id="GO:0015628">
    <property type="term" value="P:protein secretion by the type II secretion system"/>
    <property type="evidence" value="ECO:0007669"/>
    <property type="project" value="InterPro"/>
</dbReference>
<evidence type="ECO:0000313" key="14">
    <source>
        <dbReference type="Proteomes" id="UP000236724"/>
    </source>
</evidence>
<feature type="domain" description="NolW-like" evidence="12">
    <location>
        <begin position="362"/>
        <end position="468"/>
    </location>
</feature>
<accession>A0A1H6FFW3</accession>
<keyword evidence="4" id="KW-0812">Transmembrane</keyword>
<feature type="region of interest" description="Disordered" evidence="10">
    <location>
        <begin position="575"/>
        <end position="594"/>
    </location>
</feature>
<keyword evidence="14" id="KW-1185">Reference proteome</keyword>
<comment type="similarity">
    <text evidence="2">Belongs to the bacterial secretin family. GSP D subfamily.</text>
</comment>
<dbReference type="PRINTS" id="PR01032">
    <property type="entry name" value="PHAGEIV"/>
</dbReference>